<dbReference type="Proteomes" id="UP001212997">
    <property type="component" value="Unassembled WGS sequence"/>
</dbReference>
<organism evidence="1 2">
    <name type="scientific">Meripilus lineatus</name>
    <dbReference type="NCBI Taxonomy" id="2056292"/>
    <lineage>
        <taxon>Eukaryota</taxon>
        <taxon>Fungi</taxon>
        <taxon>Dikarya</taxon>
        <taxon>Basidiomycota</taxon>
        <taxon>Agaricomycotina</taxon>
        <taxon>Agaricomycetes</taxon>
        <taxon>Polyporales</taxon>
        <taxon>Meripilaceae</taxon>
        <taxon>Meripilus</taxon>
    </lineage>
</organism>
<accession>A0AAD5V8Z3</accession>
<reference evidence="1" key="1">
    <citation type="submission" date="2022-07" db="EMBL/GenBank/DDBJ databases">
        <title>Genome Sequence of Physisporinus lineatus.</title>
        <authorList>
            <person name="Buettner E."/>
        </authorList>
    </citation>
    <scope>NUCLEOTIDE SEQUENCE</scope>
    <source>
        <strain evidence="1">VT162</strain>
    </source>
</reference>
<dbReference type="EMBL" id="JANAWD010000075">
    <property type="protein sequence ID" value="KAJ3488063.1"/>
    <property type="molecule type" value="Genomic_DNA"/>
</dbReference>
<gene>
    <name evidence="1" type="ORF">NLI96_g3110</name>
</gene>
<comment type="caution">
    <text evidence="1">The sequence shown here is derived from an EMBL/GenBank/DDBJ whole genome shotgun (WGS) entry which is preliminary data.</text>
</comment>
<dbReference type="SUPFAM" id="SSF52047">
    <property type="entry name" value="RNI-like"/>
    <property type="match status" value="1"/>
</dbReference>
<keyword evidence="2" id="KW-1185">Reference proteome</keyword>
<sequence length="275" mass="31863">MRLPFELIVVISELLADDIHTLSKLGQACKSCRDASFRFLFNTITLRNHHTLENLSNRIFQNDRIRSSVRNLIVDFSVKDRPNASLCQPWFAHLPVFIRQNLPRLHSLQIIALGIFDQLDTPQFFPDLRSCTSVKCLTLRRCCIPYRALNGFVSNLVRLESLHVHDHWLDGEVDFNLSRIPPLSAKAIPPLKAFYYHNDRYSGPTTDAFVKWLFPVRDLTKLGLHVDREECLPGLGEFLRSLGKSLESLELRFLNRYDDWGRKEARPEDGEFSEL</sequence>
<dbReference type="InterPro" id="IPR032675">
    <property type="entry name" value="LRR_dom_sf"/>
</dbReference>
<proteinExistence type="predicted"/>
<dbReference type="AlphaFoldDB" id="A0AAD5V8Z3"/>
<evidence type="ECO:0008006" key="3">
    <source>
        <dbReference type="Google" id="ProtNLM"/>
    </source>
</evidence>
<dbReference type="Gene3D" id="3.80.10.10">
    <property type="entry name" value="Ribonuclease Inhibitor"/>
    <property type="match status" value="1"/>
</dbReference>
<evidence type="ECO:0000313" key="2">
    <source>
        <dbReference type="Proteomes" id="UP001212997"/>
    </source>
</evidence>
<name>A0AAD5V8Z3_9APHY</name>
<protein>
    <recommendedName>
        <fullName evidence="3">F-box domain-containing protein</fullName>
    </recommendedName>
</protein>
<evidence type="ECO:0000313" key="1">
    <source>
        <dbReference type="EMBL" id="KAJ3488063.1"/>
    </source>
</evidence>